<sequence length="343" mass="36174">MSGMGGTGDGTSASNAPARRETRGAVELTAAMLLSGTIGVFVVESGASPFTVVFYRCVFGALFLGLYCLARGFFRNHGFTPKKLALAALGGVFIVFNWAFLFEAYGSTSISVATVVYHTQPFFVVLLGALFFRERITRQKAGWLLVAFLGLVLVAGVSASDLSGDGAYLVGLGYALLAALFYGLSTIITKRVTGVRPHLVALVQVLLGIPLLLPFTRLGESAHLGTGWAWLAGLGFLHTGVMYALMYSAYQKLPTAKIAVLAFVYPAAALLSDWAVYGHHVTWVQALGIPLIVAASLGTNLGRRPRLRRARPAVRPPASAASPGRRTAATPATAAARRATPAA</sequence>
<feature type="transmembrane region" description="Helical" evidence="7">
    <location>
        <begin position="53"/>
        <end position="72"/>
    </location>
</feature>
<comment type="caution">
    <text evidence="9">The sequence shown here is derived from an EMBL/GenBank/DDBJ whole genome shotgun (WGS) entry which is preliminary data.</text>
</comment>
<protein>
    <submittedName>
        <fullName evidence="9">DMT family transporter</fullName>
    </submittedName>
</protein>
<evidence type="ECO:0000313" key="10">
    <source>
        <dbReference type="Proteomes" id="UP001604267"/>
    </source>
</evidence>
<feature type="transmembrane region" description="Helical" evidence="7">
    <location>
        <begin position="108"/>
        <end position="132"/>
    </location>
</feature>
<dbReference type="Pfam" id="PF00892">
    <property type="entry name" value="EamA"/>
    <property type="match status" value="2"/>
</dbReference>
<dbReference type="EMBL" id="JBICYV010000003">
    <property type="protein sequence ID" value="MFG3010429.1"/>
    <property type="molecule type" value="Genomic_DNA"/>
</dbReference>
<dbReference type="InterPro" id="IPR000620">
    <property type="entry name" value="EamA_dom"/>
</dbReference>
<evidence type="ECO:0000256" key="7">
    <source>
        <dbReference type="SAM" id="Phobius"/>
    </source>
</evidence>
<accession>A0ABW7B3G9</accession>
<evidence type="ECO:0000256" key="4">
    <source>
        <dbReference type="ARBA" id="ARBA00022989"/>
    </source>
</evidence>
<keyword evidence="5 7" id="KW-0472">Membrane</keyword>
<dbReference type="RefSeq" id="WP_392816551.1">
    <property type="nucleotide sequence ID" value="NZ_JBICYV010000003.1"/>
</dbReference>
<evidence type="ECO:0000256" key="5">
    <source>
        <dbReference type="ARBA" id="ARBA00023136"/>
    </source>
</evidence>
<evidence type="ECO:0000313" key="9">
    <source>
        <dbReference type="EMBL" id="MFG3010429.1"/>
    </source>
</evidence>
<dbReference type="Proteomes" id="UP001604267">
    <property type="component" value="Unassembled WGS sequence"/>
</dbReference>
<keyword evidence="4 7" id="KW-1133">Transmembrane helix</keyword>
<dbReference type="Gene3D" id="1.10.3730.20">
    <property type="match status" value="1"/>
</dbReference>
<proteinExistence type="inferred from homology"/>
<feature type="transmembrane region" description="Helical" evidence="7">
    <location>
        <begin position="28"/>
        <end position="47"/>
    </location>
</feature>
<feature type="transmembrane region" description="Helical" evidence="7">
    <location>
        <begin position="199"/>
        <end position="216"/>
    </location>
</feature>
<name>A0ABW7B3G9_9ACTN</name>
<evidence type="ECO:0000256" key="2">
    <source>
        <dbReference type="ARBA" id="ARBA00007362"/>
    </source>
</evidence>
<dbReference type="InterPro" id="IPR037185">
    <property type="entry name" value="EmrE-like"/>
</dbReference>
<feature type="transmembrane region" description="Helical" evidence="7">
    <location>
        <begin position="228"/>
        <end position="246"/>
    </location>
</feature>
<gene>
    <name evidence="9" type="ORF">ACGFZB_08205</name>
</gene>
<dbReference type="PANTHER" id="PTHR32322:SF2">
    <property type="entry name" value="EAMA DOMAIN-CONTAINING PROTEIN"/>
    <property type="match status" value="1"/>
</dbReference>
<dbReference type="PANTHER" id="PTHR32322">
    <property type="entry name" value="INNER MEMBRANE TRANSPORTER"/>
    <property type="match status" value="1"/>
</dbReference>
<comment type="similarity">
    <text evidence="2">Belongs to the EamA transporter family.</text>
</comment>
<feature type="transmembrane region" description="Helical" evidence="7">
    <location>
        <begin position="166"/>
        <end position="187"/>
    </location>
</feature>
<evidence type="ECO:0000256" key="6">
    <source>
        <dbReference type="SAM" id="MobiDB-lite"/>
    </source>
</evidence>
<evidence type="ECO:0000256" key="1">
    <source>
        <dbReference type="ARBA" id="ARBA00004141"/>
    </source>
</evidence>
<organism evidence="9 10">
    <name type="scientific">Streptomyces cinerochromogenes</name>
    <dbReference type="NCBI Taxonomy" id="66422"/>
    <lineage>
        <taxon>Bacteria</taxon>
        <taxon>Bacillati</taxon>
        <taxon>Actinomycetota</taxon>
        <taxon>Actinomycetes</taxon>
        <taxon>Kitasatosporales</taxon>
        <taxon>Streptomycetaceae</taxon>
        <taxon>Streptomyces</taxon>
    </lineage>
</organism>
<dbReference type="InterPro" id="IPR050638">
    <property type="entry name" value="AA-Vitamin_Transporters"/>
</dbReference>
<feature type="domain" description="EamA" evidence="8">
    <location>
        <begin position="171"/>
        <end position="299"/>
    </location>
</feature>
<evidence type="ECO:0000259" key="8">
    <source>
        <dbReference type="Pfam" id="PF00892"/>
    </source>
</evidence>
<comment type="subcellular location">
    <subcellularLocation>
        <location evidence="1">Membrane</location>
        <topology evidence="1">Multi-pass membrane protein</topology>
    </subcellularLocation>
</comment>
<reference evidence="9 10" key="1">
    <citation type="submission" date="2024-10" db="EMBL/GenBank/DDBJ databases">
        <title>The Natural Products Discovery Center: Release of the First 8490 Sequenced Strains for Exploring Actinobacteria Biosynthetic Diversity.</title>
        <authorList>
            <person name="Kalkreuter E."/>
            <person name="Kautsar S.A."/>
            <person name="Yang D."/>
            <person name="Bader C.D."/>
            <person name="Teijaro C.N."/>
            <person name="Fluegel L."/>
            <person name="Davis C.M."/>
            <person name="Simpson J.R."/>
            <person name="Lauterbach L."/>
            <person name="Steele A.D."/>
            <person name="Gui C."/>
            <person name="Meng S."/>
            <person name="Li G."/>
            <person name="Viehrig K."/>
            <person name="Ye F."/>
            <person name="Su P."/>
            <person name="Kiefer A.F."/>
            <person name="Nichols A."/>
            <person name="Cepeda A.J."/>
            <person name="Yan W."/>
            <person name="Fan B."/>
            <person name="Jiang Y."/>
            <person name="Adhikari A."/>
            <person name="Zheng C.-J."/>
            <person name="Schuster L."/>
            <person name="Cowan T.M."/>
            <person name="Smanski M.J."/>
            <person name="Chevrette M.G."/>
            <person name="De Carvalho L.P.S."/>
            <person name="Shen B."/>
        </authorList>
    </citation>
    <scope>NUCLEOTIDE SEQUENCE [LARGE SCALE GENOMIC DNA]</scope>
    <source>
        <strain evidence="9 10">NPDC048320</strain>
    </source>
</reference>
<evidence type="ECO:0000256" key="3">
    <source>
        <dbReference type="ARBA" id="ARBA00022692"/>
    </source>
</evidence>
<feature type="transmembrane region" description="Helical" evidence="7">
    <location>
        <begin position="258"/>
        <end position="277"/>
    </location>
</feature>
<feature type="compositionally biased region" description="Low complexity" evidence="6">
    <location>
        <begin position="316"/>
        <end position="343"/>
    </location>
</feature>
<feature type="transmembrane region" description="Helical" evidence="7">
    <location>
        <begin position="84"/>
        <end position="102"/>
    </location>
</feature>
<feature type="domain" description="EamA" evidence="8">
    <location>
        <begin position="28"/>
        <end position="154"/>
    </location>
</feature>
<feature type="transmembrane region" description="Helical" evidence="7">
    <location>
        <begin position="283"/>
        <end position="302"/>
    </location>
</feature>
<keyword evidence="10" id="KW-1185">Reference proteome</keyword>
<feature type="transmembrane region" description="Helical" evidence="7">
    <location>
        <begin position="141"/>
        <end position="160"/>
    </location>
</feature>
<keyword evidence="3 7" id="KW-0812">Transmembrane</keyword>
<dbReference type="SUPFAM" id="SSF103481">
    <property type="entry name" value="Multidrug resistance efflux transporter EmrE"/>
    <property type="match status" value="2"/>
</dbReference>
<feature type="region of interest" description="Disordered" evidence="6">
    <location>
        <begin position="306"/>
        <end position="343"/>
    </location>
</feature>